<feature type="transmembrane region" description="Helical" evidence="6">
    <location>
        <begin position="126"/>
        <end position="143"/>
    </location>
</feature>
<feature type="transmembrane region" description="Helical" evidence="6">
    <location>
        <begin position="184"/>
        <end position="204"/>
    </location>
</feature>
<dbReference type="Gene3D" id="1.10.357.140">
    <property type="entry name" value="UbiA prenyltransferase"/>
    <property type="match status" value="1"/>
</dbReference>
<dbReference type="RefSeq" id="WP_144845101.1">
    <property type="nucleotide sequence ID" value="NZ_VMRJ01000001.1"/>
</dbReference>
<evidence type="ECO:0000256" key="4">
    <source>
        <dbReference type="ARBA" id="ARBA00022989"/>
    </source>
</evidence>
<dbReference type="InterPro" id="IPR000537">
    <property type="entry name" value="UbiA_prenyltransferase"/>
</dbReference>
<feature type="transmembrane region" description="Helical" evidence="6">
    <location>
        <begin position="54"/>
        <end position="78"/>
    </location>
</feature>
<protein>
    <recommendedName>
        <fullName evidence="9">Prenyltransferase</fullName>
    </recommendedName>
</protein>
<evidence type="ECO:0000256" key="1">
    <source>
        <dbReference type="ARBA" id="ARBA00004141"/>
    </source>
</evidence>
<name>A0A558C4F6_9BACT</name>
<keyword evidence="4 6" id="KW-1133">Transmembrane helix</keyword>
<dbReference type="Pfam" id="PF01040">
    <property type="entry name" value="UbiA"/>
    <property type="match status" value="1"/>
</dbReference>
<sequence>MSQLIVERAAVEPERPPGLLAVARTNEWWVGKFAPVLATFYATASLGQRPLLPLLGHLGLLLLALLVGAIYVSVLNDWTDLRADAAAGKANRLAGRSPGFIGLVLGSCVLGGIGFGRYFWQLSPTSGLLYLGAWVVYSLYSLPPARLKERGFAGVLADASGAHVFPQLLTVAAVGQWTGQAVPTLWWLAIGAWALACGIHNILWHQLSDAEADAQAQLDTFVCRRGVRFAQRLGHLVVFPVEVIAFGLVLAINYNAWALGLLLVYAGLEWCRLHVYGHRPTVLHSHRRIVLSDYYQFFYPLALLASQCGRYPTDGVVLGLHLLLFSSYAWQFAQEGRVYLLVLGRKLSAGRL</sequence>
<proteinExistence type="predicted"/>
<evidence type="ECO:0000256" key="5">
    <source>
        <dbReference type="ARBA" id="ARBA00023136"/>
    </source>
</evidence>
<accession>A0A558C4F6</accession>
<keyword evidence="3 6" id="KW-0812">Transmembrane</keyword>
<evidence type="ECO:0008006" key="9">
    <source>
        <dbReference type="Google" id="ProtNLM"/>
    </source>
</evidence>
<evidence type="ECO:0000256" key="2">
    <source>
        <dbReference type="ARBA" id="ARBA00022475"/>
    </source>
</evidence>
<keyword evidence="2" id="KW-1003">Cell membrane</keyword>
<dbReference type="EMBL" id="VMRJ01000001">
    <property type="protein sequence ID" value="TVT43522.1"/>
    <property type="molecule type" value="Genomic_DNA"/>
</dbReference>
<comment type="subcellular location">
    <subcellularLocation>
        <location evidence="1">Membrane</location>
        <topology evidence="1">Multi-pass membrane protein</topology>
    </subcellularLocation>
</comment>
<feature type="transmembrane region" description="Helical" evidence="6">
    <location>
        <begin position="99"/>
        <end position="120"/>
    </location>
</feature>
<evidence type="ECO:0000256" key="6">
    <source>
        <dbReference type="SAM" id="Phobius"/>
    </source>
</evidence>
<comment type="caution">
    <text evidence="7">The sequence shown here is derived from an EMBL/GenBank/DDBJ whole genome shotgun (WGS) entry which is preliminary data.</text>
</comment>
<evidence type="ECO:0000313" key="7">
    <source>
        <dbReference type="EMBL" id="TVT43522.1"/>
    </source>
</evidence>
<evidence type="ECO:0000313" key="8">
    <source>
        <dbReference type="Proteomes" id="UP000317624"/>
    </source>
</evidence>
<organism evidence="7 8">
    <name type="scientific">Hymenobacter setariae</name>
    <dbReference type="NCBI Taxonomy" id="2594794"/>
    <lineage>
        <taxon>Bacteria</taxon>
        <taxon>Pseudomonadati</taxon>
        <taxon>Bacteroidota</taxon>
        <taxon>Cytophagia</taxon>
        <taxon>Cytophagales</taxon>
        <taxon>Hymenobacteraceae</taxon>
        <taxon>Hymenobacter</taxon>
    </lineage>
</organism>
<dbReference type="Proteomes" id="UP000317624">
    <property type="component" value="Unassembled WGS sequence"/>
</dbReference>
<dbReference type="GO" id="GO:0016765">
    <property type="term" value="F:transferase activity, transferring alkyl or aryl (other than methyl) groups"/>
    <property type="evidence" value="ECO:0007669"/>
    <property type="project" value="InterPro"/>
</dbReference>
<dbReference type="GO" id="GO:0016020">
    <property type="term" value="C:membrane"/>
    <property type="evidence" value="ECO:0007669"/>
    <property type="project" value="UniProtKB-SubCell"/>
</dbReference>
<dbReference type="InterPro" id="IPR044878">
    <property type="entry name" value="UbiA_sf"/>
</dbReference>
<gene>
    <name evidence="7" type="ORF">FNT36_05395</name>
</gene>
<keyword evidence="5 6" id="KW-0472">Membrane</keyword>
<dbReference type="AlphaFoldDB" id="A0A558C4F6"/>
<evidence type="ECO:0000256" key="3">
    <source>
        <dbReference type="ARBA" id="ARBA00022692"/>
    </source>
</evidence>
<keyword evidence="8" id="KW-1185">Reference proteome</keyword>
<dbReference type="OrthoDB" id="3616905at2"/>
<reference evidence="7 8" key="1">
    <citation type="submission" date="2019-07" db="EMBL/GenBank/DDBJ databases">
        <title>Hymenobacter sp. straun FUR1 Genome sequencing and assembly.</title>
        <authorList>
            <person name="Chhetri G."/>
        </authorList>
    </citation>
    <scope>NUCLEOTIDE SEQUENCE [LARGE SCALE GENOMIC DNA]</scope>
    <source>
        <strain evidence="7 8">Fur1</strain>
    </source>
</reference>